<sequence length="93" mass="10348">MAAVKKIGALLSLLAMHGLEFIADAAFRQSPKASLKQGVGLPQEELWTKLLLFFIKVLHQLGQAKLLAMLQVLRRLVQLPDQRFLPHVPVLAL</sequence>
<proteinExistence type="predicted"/>
<dbReference type="EMBL" id="JAWRVG010000077">
    <property type="protein sequence ID" value="KAK4060796.1"/>
    <property type="molecule type" value="Genomic_DNA"/>
</dbReference>
<dbReference type="GeneID" id="87914556"/>
<dbReference type="AlphaFoldDB" id="A0AAE1I5L5"/>
<comment type="caution">
    <text evidence="1">The sequence shown here is derived from an EMBL/GenBank/DDBJ whole genome shotgun (WGS) entry which is preliminary data.</text>
</comment>
<evidence type="ECO:0000313" key="1">
    <source>
        <dbReference type="EMBL" id="KAK4060796.1"/>
    </source>
</evidence>
<evidence type="ECO:0000313" key="2">
    <source>
        <dbReference type="Proteomes" id="UP001273209"/>
    </source>
</evidence>
<gene>
    <name evidence="1" type="ORF">Triagg1_10566</name>
</gene>
<keyword evidence="2" id="KW-1185">Reference proteome</keyword>
<reference evidence="1" key="1">
    <citation type="submission" date="2023-11" db="EMBL/GenBank/DDBJ databases">
        <title>The genome sequences of three competitors of mushroom-forming fungi.</title>
        <authorList>
            <person name="Beijen E."/>
            <person name="Ohm R.A."/>
        </authorList>
    </citation>
    <scope>NUCLEOTIDE SEQUENCE</scope>
    <source>
        <strain evidence="1">CBS 100526</strain>
    </source>
</reference>
<accession>A0AAE1I5L5</accession>
<protein>
    <submittedName>
        <fullName evidence="1">Uncharacterized protein</fullName>
    </submittedName>
</protein>
<dbReference type="Proteomes" id="UP001273209">
    <property type="component" value="Unassembled WGS sequence"/>
</dbReference>
<organism evidence="1 2">
    <name type="scientific">Trichoderma aggressivum f. europaeum</name>
    <dbReference type="NCBI Taxonomy" id="173218"/>
    <lineage>
        <taxon>Eukaryota</taxon>
        <taxon>Fungi</taxon>
        <taxon>Dikarya</taxon>
        <taxon>Ascomycota</taxon>
        <taxon>Pezizomycotina</taxon>
        <taxon>Sordariomycetes</taxon>
        <taxon>Hypocreomycetidae</taxon>
        <taxon>Hypocreales</taxon>
        <taxon>Hypocreaceae</taxon>
        <taxon>Trichoderma</taxon>
    </lineage>
</organism>
<dbReference type="RefSeq" id="XP_062750443.1">
    <property type="nucleotide sequence ID" value="XM_062894651.1"/>
</dbReference>
<name>A0AAE1I5L5_9HYPO</name>